<feature type="domain" description="Na+-translocating membrane potential-generating system MpsC" evidence="1">
    <location>
        <begin position="6"/>
        <end position="107"/>
    </location>
</feature>
<dbReference type="EMBL" id="CP090978">
    <property type="protein sequence ID" value="UJF33480.1"/>
    <property type="molecule type" value="Genomic_DNA"/>
</dbReference>
<dbReference type="Pfam" id="PF10057">
    <property type="entry name" value="MpsC"/>
    <property type="match status" value="2"/>
</dbReference>
<organism evidence="2 3">
    <name type="scientific">Paenibacillus hexagrammi</name>
    <dbReference type="NCBI Taxonomy" id="2908839"/>
    <lineage>
        <taxon>Bacteria</taxon>
        <taxon>Bacillati</taxon>
        <taxon>Bacillota</taxon>
        <taxon>Bacilli</taxon>
        <taxon>Bacillales</taxon>
        <taxon>Paenibacillaceae</taxon>
        <taxon>Paenibacillus</taxon>
    </lineage>
</organism>
<sequence length="229" mass="25920">MDTANMQADASSFIGKLLRGHFGKGPESVFVAIGQPYITVYIRGFMSPTEKVLMAQKEEVILQKTRDLVMASLIPEIKAYLAITTGYEIGSFYYDWGLHNRSAMFVVMSGDTEMLPQENAVGQPQAMRDALHQEIINLSKQSEKQPDDIFSHLVNPRTVIVEREGILVAIERELIRMGMAETLKLAKRSLEKALLHNNNHFEAILGSRVHDIFVDWDFEKNKSVIVFCM</sequence>
<reference evidence="2 3" key="1">
    <citation type="journal article" date="2024" name="Int. J. Syst. Evol. Microbiol.">
        <title>Paenibacillus hexagrammi sp. nov., a novel bacterium isolated from the gut content of Hexagrammos agrammus.</title>
        <authorList>
            <person name="Jung H.K."/>
            <person name="Kim D.G."/>
            <person name="Zin H."/>
            <person name="Park J."/>
            <person name="Jung H."/>
            <person name="Kim Y.O."/>
            <person name="Kong H.J."/>
            <person name="Kim J.W."/>
            <person name="Kim Y.S."/>
        </authorList>
    </citation>
    <scope>NUCLEOTIDE SEQUENCE [LARGE SCALE GENOMIC DNA]</scope>
    <source>
        <strain evidence="2 3">YPD9-1</strain>
    </source>
</reference>
<name>A0ABY3SJC2_9BACL</name>
<evidence type="ECO:0000313" key="3">
    <source>
        <dbReference type="Proteomes" id="UP001649230"/>
    </source>
</evidence>
<keyword evidence="3" id="KW-1185">Reference proteome</keyword>
<dbReference type="Proteomes" id="UP001649230">
    <property type="component" value="Chromosome"/>
</dbReference>
<evidence type="ECO:0000313" key="2">
    <source>
        <dbReference type="EMBL" id="UJF33480.1"/>
    </source>
</evidence>
<accession>A0ABY3SJC2</accession>
<protein>
    <submittedName>
        <fullName evidence="2">DUF2294 domain-containing protein</fullName>
    </submittedName>
</protein>
<evidence type="ECO:0000259" key="1">
    <source>
        <dbReference type="Pfam" id="PF10057"/>
    </source>
</evidence>
<gene>
    <name evidence="2" type="ORF">L0M14_28935</name>
</gene>
<feature type="domain" description="Na+-translocating membrane potential-generating system MpsC" evidence="1">
    <location>
        <begin position="129"/>
        <end position="228"/>
    </location>
</feature>
<proteinExistence type="predicted"/>
<dbReference type="RefSeq" id="WP_235119849.1">
    <property type="nucleotide sequence ID" value="NZ_CP090978.1"/>
</dbReference>
<dbReference type="InterPro" id="IPR018745">
    <property type="entry name" value="MpsC"/>
</dbReference>